<comment type="similarity">
    <text evidence="1">Belongs to the phycobiliprotein family.</text>
</comment>
<dbReference type="SUPFAM" id="SSF46458">
    <property type="entry name" value="Globin-like"/>
    <property type="match status" value="1"/>
</dbReference>
<protein>
    <submittedName>
        <fullName evidence="4">Uncharacterized protein</fullName>
    </submittedName>
</protein>
<evidence type="ECO:0000256" key="1">
    <source>
        <dbReference type="ARBA" id="ARBA00008182"/>
    </source>
</evidence>
<dbReference type="STRING" id="745820.SAMN04488053_11189"/>
<evidence type="ECO:0000313" key="4">
    <source>
        <dbReference type="EMBL" id="SDO34421.1"/>
    </source>
</evidence>
<keyword evidence="5" id="KW-1185">Reference proteome</keyword>
<evidence type="ECO:0000256" key="3">
    <source>
        <dbReference type="ARBA" id="ARBA00023307"/>
    </source>
</evidence>
<dbReference type="AlphaFoldDB" id="A0A1H0ITN9"/>
<proteinExistence type="inferred from homology"/>
<name>A0A1H0ITN9_9BACI</name>
<gene>
    <name evidence="4" type="ORF">SAMN04488053_11189</name>
</gene>
<evidence type="ECO:0000313" key="5">
    <source>
        <dbReference type="Proteomes" id="UP000198778"/>
    </source>
</evidence>
<sequence length="118" mass="13986">MTLRKEEIISQVTEKIYAADPALMEKYGEKGVERCREDNEHHLNQLSAAFTIRDANMFIDYAKWLNEILQRYGMKTKHLTDNFRYIQEALAAEESEKSETWRYYLQRAIESLETEEAS</sequence>
<dbReference type="InterPro" id="IPR009050">
    <property type="entry name" value="Globin-like_sf"/>
</dbReference>
<dbReference type="RefSeq" id="WP_244516869.1">
    <property type="nucleotide sequence ID" value="NZ_FNIL01000011.1"/>
</dbReference>
<dbReference type="InterPro" id="IPR038719">
    <property type="entry name" value="Phycobilisome_asu/bsu_sf"/>
</dbReference>
<dbReference type="Proteomes" id="UP000198778">
    <property type="component" value="Unassembled WGS sequence"/>
</dbReference>
<keyword evidence="3" id="KW-0089">Bile pigment</keyword>
<dbReference type="Gene3D" id="1.10.490.20">
    <property type="entry name" value="Phycocyanins"/>
    <property type="match status" value="1"/>
</dbReference>
<dbReference type="EMBL" id="FNIL01000011">
    <property type="protein sequence ID" value="SDO34421.1"/>
    <property type="molecule type" value="Genomic_DNA"/>
</dbReference>
<evidence type="ECO:0000256" key="2">
    <source>
        <dbReference type="ARBA" id="ARBA00022991"/>
    </source>
</evidence>
<reference evidence="5" key="1">
    <citation type="submission" date="2016-10" db="EMBL/GenBank/DDBJ databases">
        <authorList>
            <person name="Varghese N."/>
            <person name="Submissions S."/>
        </authorList>
    </citation>
    <scope>NUCLEOTIDE SEQUENCE [LARGE SCALE GENOMIC DNA]</scope>
    <source>
        <strain evidence="5">CGMCC 1.10369</strain>
    </source>
</reference>
<organism evidence="4 5">
    <name type="scientific">Alkalicoccus daliensis</name>
    <dbReference type="NCBI Taxonomy" id="745820"/>
    <lineage>
        <taxon>Bacteria</taxon>
        <taxon>Bacillati</taxon>
        <taxon>Bacillota</taxon>
        <taxon>Bacilli</taxon>
        <taxon>Bacillales</taxon>
        <taxon>Bacillaceae</taxon>
        <taxon>Alkalicoccus</taxon>
    </lineage>
</organism>
<keyword evidence="2" id="KW-0157">Chromophore</keyword>
<accession>A0A1H0ITN9</accession>